<reference evidence="1" key="1">
    <citation type="submission" date="2021-01" db="EMBL/GenBank/DDBJ databases">
        <title>Adiantum capillus-veneris genome.</title>
        <authorList>
            <person name="Fang Y."/>
            <person name="Liao Q."/>
        </authorList>
    </citation>
    <scope>NUCLEOTIDE SEQUENCE</scope>
    <source>
        <strain evidence="1">H3</strain>
        <tissue evidence="1">Leaf</tissue>
    </source>
</reference>
<protein>
    <submittedName>
        <fullName evidence="1">Uncharacterized protein</fullName>
    </submittedName>
</protein>
<keyword evidence="2" id="KW-1185">Reference proteome</keyword>
<proteinExistence type="predicted"/>
<name>A0A9D4V9C1_ADICA</name>
<dbReference type="Gene3D" id="3.40.50.1820">
    <property type="entry name" value="alpha/beta hydrolase"/>
    <property type="match status" value="1"/>
</dbReference>
<dbReference type="InterPro" id="IPR029058">
    <property type="entry name" value="AB_hydrolase_fold"/>
</dbReference>
<sequence length="134" mass="14819">MAEAAYKSSSMKDQFEMVERSQLIHNVIDTTHLFGGVMGRTDTEVHVSILDDESVVMAFRGMEPTEWSTGFADVLTDLAEGQEPVKLYDGASDKAIHTSPTAIRAHRGFQLASPPKTCAWCYKIWACSRTTCVT</sequence>
<dbReference type="Proteomes" id="UP000886520">
    <property type="component" value="Chromosome 2"/>
</dbReference>
<accession>A0A9D4V9C1</accession>
<dbReference type="AlphaFoldDB" id="A0A9D4V9C1"/>
<evidence type="ECO:0000313" key="2">
    <source>
        <dbReference type="Proteomes" id="UP000886520"/>
    </source>
</evidence>
<comment type="caution">
    <text evidence="1">The sequence shown here is derived from an EMBL/GenBank/DDBJ whole genome shotgun (WGS) entry which is preliminary data.</text>
</comment>
<dbReference type="OrthoDB" id="426718at2759"/>
<organism evidence="1 2">
    <name type="scientific">Adiantum capillus-veneris</name>
    <name type="common">Maidenhair fern</name>
    <dbReference type="NCBI Taxonomy" id="13818"/>
    <lineage>
        <taxon>Eukaryota</taxon>
        <taxon>Viridiplantae</taxon>
        <taxon>Streptophyta</taxon>
        <taxon>Embryophyta</taxon>
        <taxon>Tracheophyta</taxon>
        <taxon>Polypodiopsida</taxon>
        <taxon>Polypodiidae</taxon>
        <taxon>Polypodiales</taxon>
        <taxon>Pteridineae</taxon>
        <taxon>Pteridaceae</taxon>
        <taxon>Vittarioideae</taxon>
        <taxon>Adiantum</taxon>
    </lineage>
</organism>
<dbReference type="EMBL" id="JABFUD020000003">
    <property type="protein sequence ID" value="KAI5082261.1"/>
    <property type="molecule type" value="Genomic_DNA"/>
</dbReference>
<gene>
    <name evidence="1" type="ORF">GOP47_0002004</name>
</gene>
<evidence type="ECO:0000313" key="1">
    <source>
        <dbReference type="EMBL" id="KAI5082261.1"/>
    </source>
</evidence>